<dbReference type="AlphaFoldDB" id="A9UQU9"/>
<dbReference type="eggNOG" id="ENOG502QWCU">
    <property type="taxonomic scope" value="Eukaryota"/>
</dbReference>
<dbReference type="GO" id="GO:0005886">
    <property type="term" value="C:plasma membrane"/>
    <property type="evidence" value="ECO:0000318"/>
    <property type="project" value="GO_Central"/>
</dbReference>
<dbReference type="EMBL" id="CH991543">
    <property type="protein sequence ID" value="EDQ93109.1"/>
    <property type="molecule type" value="Genomic_DNA"/>
</dbReference>
<dbReference type="GO" id="GO:0005315">
    <property type="term" value="F:phosphate transmembrane transporter activity"/>
    <property type="evidence" value="ECO:0000318"/>
    <property type="project" value="GO_Central"/>
</dbReference>
<feature type="transmembrane region" description="Helical" evidence="7">
    <location>
        <begin position="158"/>
        <end position="180"/>
    </location>
</feature>
<dbReference type="Pfam" id="PF07260">
    <property type="entry name" value="ANKH"/>
    <property type="match status" value="1"/>
</dbReference>
<dbReference type="GO" id="GO:0035435">
    <property type="term" value="P:phosphate ion transmembrane transport"/>
    <property type="evidence" value="ECO:0007669"/>
    <property type="project" value="InterPro"/>
</dbReference>
<keyword evidence="6 7" id="KW-0472">Membrane</keyword>
<comment type="similarity">
    <text evidence="2">Belongs to the ANKH family.</text>
</comment>
<feature type="transmembrane region" description="Helical" evidence="7">
    <location>
        <begin position="186"/>
        <end position="213"/>
    </location>
</feature>
<keyword evidence="4 7" id="KW-0812">Transmembrane</keyword>
<proteinExistence type="inferred from homology"/>
<dbReference type="PANTHER" id="PTHR28384:SF1">
    <property type="entry name" value="PROGRESSIVE ANKYLOSIS PROTEIN HOMOLOG"/>
    <property type="match status" value="1"/>
</dbReference>
<dbReference type="GeneID" id="5887854"/>
<dbReference type="InParanoid" id="A9UQU9"/>
<dbReference type="RefSeq" id="XP_001742871.1">
    <property type="nucleotide sequence ID" value="XM_001742819.1"/>
</dbReference>
<keyword evidence="5 7" id="KW-1133">Transmembrane helix</keyword>
<feature type="transmembrane region" description="Helical" evidence="7">
    <location>
        <begin position="384"/>
        <end position="405"/>
    </location>
</feature>
<dbReference type="OMA" id="FWIPGVS"/>
<protein>
    <recommendedName>
        <fullName evidence="10">Protein RFT1 homolog</fullName>
    </recommendedName>
</protein>
<dbReference type="GO" id="GO:0030504">
    <property type="term" value="F:inorganic diphosphate transmembrane transporter activity"/>
    <property type="evidence" value="ECO:0000318"/>
    <property type="project" value="GO_Central"/>
</dbReference>
<feature type="transmembrane region" description="Helical" evidence="7">
    <location>
        <begin position="83"/>
        <end position="107"/>
    </location>
</feature>
<dbReference type="PANTHER" id="PTHR28384">
    <property type="entry name" value="PROGRESSIVE ANKYLOSIS PROTEIN HOMOLOG"/>
    <property type="match status" value="1"/>
</dbReference>
<feature type="transmembrane region" description="Helical" evidence="7">
    <location>
        <begin position="313"/>
        <end position="334"/>
    </location>
</feature>
<comment type="subcellular location">
    <subcellularLocation>
        <location evidence="1">Membrane</location>
        <topology evidence="1">Multi-pass membrane protein</topology>
    </subcellularLocation>
</comment>
<evidence type="ECO:0000313" key="8">
    <source>
        <dbReference type="EMBL" id="EDQ93109.1"/>
    </source>
</evidence>
<evidence type="ECO:0000256" key="3">
    <source>
        <dbReference type="ARBA" id="ARBA00022448"/>
    </source>
</evidence>
<organism evidence="8 9">
    <name type="scientific">Monosiga brevicollis</name>
    <name type="common">Choanoflagellate</name>
    <dbReference type="NCBI Taxonomy" id="81824"/>
    <lineage>
        <taxon>Eukaryota</taxon>
        <taxon>Choanoflagellata</taxon>
        <taxon>Craspedida</taxon>
        <taxon>Salpingoecidae</taxon>
        <taxon>Monosiga</taxon>
    </lineage>
</organism>
<keyword evidence="9" id="KW-1185">Reference proteome</keyword>
<dbReference type="Proteomes" id="UP000001357">
    <property type="component" value="Unassembled WGS sequence"/>
</dbReference>
<evidence type="ECO:0000313" key="9">
    <source>
        <dbReference type="Proteomes" id="UP000001357"/>
    </source>
</evidence>
<evidence type="ECO:0000256" key="5">
    <source>
        <dbReference type="ARBA" id="ARBA00022989"/>
    </source>
</evidence>
<feature type="transmembrane region" description="Helical" evidence="7">
    <location>
        <begin position="411"/>
        <end position="432"/>
    </location>
</feature>
<dbReference type="FunCoup" id="A9UQU9">
    <property type="interactions" value="29"/>
</dbReference>
<feature type="transmembrane region" description="Helical" evidence="7">
    <location>
        <begin position="354"/>
        <end position="372"/>
    </location>
</feature>
<sequence length="453" mass="49891">MDRGPVPLSTLVHLLASLATTSMVYDLAEQVVNAGIARGEHHVETLAAFALAHQLILWMCSFTSPLEYAGMMLVDSCESRRKLLYYVSLFGLSAWMLALTLALTPLGHLVINDLHRRSDDVADATRLALLWMGLYPFLDAVARVHRGILVKQTKRSDIIWLSSLLDIGTQTATVFYYMHFPPQQPIWLPVVAFVAGVSVHATCLLLGYWMLVANHLPARPAKNESMTLTSFLKFSGPLCIVQLAQRSSRPLINLSVSRLPGGTTSLAVLGIVYPVAHFGYGWINNARSLMPAFCTDREDLLRLAPVVRQISRFVVGCGVISLAFQLALLYTPLVDVVVQQWIGASPELSEAARLPLRIFAFNTIPVTARAIAHSWCTAMKETKLIAFSAAYRFGAVTMGLLVYPFCWPDARGAVIGILALISGFSAEAAYVLHRCYTIRRQFLRAASHPPAKL</sequence>
<feature type="transmembrane region" description="Helical" evidence="7">
    <location>
        <begin position="127"/>
        <end position="146"/>
    </location>
</feature>
<evidence type="ECO:0008006" key="10">
    <source>
        <dbReference type="Google" id="ProtNLM"/>
    </source>
</evidence>
<dbReference type="InterPro" id="IPR009887">
    <property type="entry name" value="ANKH"/>
</dbReference>
<name>A9UQU9_MONBE</name>
<evidence type="ECO:0000256" key="4">
    <source>
        <dbReference type="ARBA" id="ARBA00022692"/>
    </source>
</evidence>
<reference evidence="8 9" key="1">
    <citation type="journal article" date="2008" name="Nature">
        <title>The genome of the choanoflagellate Monosiga brevicollis and the origin of metazoans.</title>
        <authorList>
            <consortium name="JGI Sequencing"/>
            <person name="King N."/>
            <person name="Westbrook M.J."/>
            <person name="Young S.L."/>
            <person name="Kuo A."/>
            <person name="Abedin M."/>
            <person name="Chapman J."/>
            <person name="Fairclough S."/>
            <person name="Hellsten U."/>
            <person name="Isogai Y."/>
            <person name="Letunic I."/>
            <person name="Marr M."/>
            <person name="Pincus D."/>
            <person name="Putnam N."/>
            <person name="Rokas A."/>
            <person name="Wright K.J."/>
            <person name="Zuzow R."/>
            <person name="Dirks W."/>
            <person name="Good M."/>
            <person name="Goodstein D."/>
            <person name="Lemons D."/>
            <person name="Li W."/>
            <person name="Lyons J.B."/>
            <person name="Morris A."/>
            <person name="Nichols S."/>
            <person name="Richter D.J."/>
            <person name="Salamov A."/>
            <person name="Bork P."/>
            <person name="Lim W.A."/>
            <person name="Manning G."/>
            <person name="Miller W.T."/>
            <person name="McGinnis W."/>
            <person name="Shapiro H."/>
            <person name="Tjian R."/>
            <person name="Grigoriev I.V."/>
            <person name="Rokhsar D."/>
        </authorList>
    </citation>
    <scope>NUCLEOTIDE SEQUENCE [LARGE SCALE GENOMIC DNA]</scope>
    <source>
        <strain evidence="9">MX1 / ATCC 50154</strain>
    </source>
</reference>
<evidence type="ECO:0000256" key="1">
    <source>
        <dbReference type="ARBA" id="ARBA00004141"/>
    </source>
</evidence>
<evidence type="ECO:0000256" key="6">
    <source>
        <dbReference type="ARBA" id="ARBA00023136"/>
    </source>
</evidence>
<gene>
    <name evidence="8" type="ORF">MONBRDRAFT_13565</name>
</gene>
<keyword evidence="3" id="KW-0813">Transport</keyword>
<evidence type="ECO:0000256" key="7">
    <source>
        <dbReference type="SAM" id="Phobius"/>
    </source>
</evidence>
<accession>A9UQU9</accession>
<dbReference type="KEGG" id="mbr:MONBRDRAFT_13565"/>
<evidence type="ECO:0000256" key="2">
    <source>
        <dbReference type="ARBA" id="ARBA00007509"/>
    </source>
</evidence>